<dbReference type="PaxDb" id="2903-EOD26234"/>
<keyword evidence="7" id="KW-0862">Zinc</keyword>
<dbReference type="GO" id="GO:0008270">
    <property type="term" value="F:zinc ion binding"/>
    <property type="evidence" value="ECO:0007669"/>
    <property type="project" value="InterPro"/>
</dbReference>
<comment type="catalytic activity">
    <reaction evidence="1">
        <text>beta-D-fructose 1,6-bisphosphate = D-glyceraldehyde 3-phosphate + dihydroxyacetone phosphate</text>
        <dbReference type="Rhea" id="RHEA:14729"/>
        <dbReference type="ChEBI" id="CHEBI:32966"/>
        <dbReference type="ChEBI" id="CHEBI:57642"/>
        <dbReference type="ChEBI" id="CHEBI:59776"/>
        <dbReference type="EC" id="4.1.2.13"/>
    </reaction>
</comment>
<keyword evidence="8" id="KW-0324">Glycolysis</keyword>
<dbReference type="HOGENOM" id="CLU_2325122_0_0_1"/>
<dbReference type="SUPFAM" id="SSF51569">
    <property type="entry name" value="Aldolase"/>
    <property type="match status" value="1"/>
</dbReference>
<evidence type="ECO:0000256" key="4">
    <source>
        <dbReference type="ARBA" id="ARBA00005812"/>
    </source>
</evidence>
<protein>
    <recommendedName>
        <fullName evidence="5">fructose-bisphosphate aldolase</fullName>
        <ecNumber evidence="5">4.1.2.13</ecNumber>
    </recommendedName>
</protein>
<dbReference type="GO" id="GO:0006094">
    <property type="term" value="P:gluconeogenesis"/>
    <property type="evidence" value="ECO:0007669"/>
    <property type="project" value="TreeGrafter"/>
</dbReference>
<dbReference type="InterPro" id="IPR006411">
    <property type="entry name" value="Fruct_bisP_bact"/>
</dbReference>
<dbReference type="InterPro" id="IPR000771">
    <property type="entry name" value="FBA_II"/>
</dbReference>
<evidence type="ECO:0000256" key="6">
    <source>
        <dbReference type="ARBA" id="ARBA00022723"/>
    </source>
</evidence>
<dbReference type="GeneID" id="17271779"/>
<accession>A0A0D3JRU9</accession>
<evidence type="ECO:0000313" key="11">
    <source>
        <dbReference type="Proteomes" id="UP000013827"/>
    </source>
</evidence>
<sequence length="99" mass="10452">MSTMRQRAGSASGAPSVCRGRFDEGLPSAGWMATIAGSVSLALHTRTVAPLYKVPVVIHSDHCAKKLLPWFDGMLEADANYARANGGVRVPHPPISLAP</sequence>
<dbReference type="PANTHER" id="PTHR30559">
    <property type="entry name" value="FRUCTOSE-BISPHOSPHATE ALDOLASE CLASS 2"/>
    <property type="match status" value="1"/>
</dbReference>
<evidence type="ECO:0000256" key="5">
    <source>
        <dbReference type="ARBA" id="ARBA00013068"/>
    </source>
</evidence>
<keyword evidence="11" id="KW-1185">Reference proteome</keyword>
<organism evidence="10 11">
    <name type="scientific">Emiliania huxleyi (strain CCMP1516)</name>
    <dbReference type="NCBI Taxonomy" id="280463"/>
    <lineage>
        <taxon>Eukaryota</taxon>
        <taxon>Haptista</taxon>
        <taxon>Haptophyta</taxon>
        <taxon>Prymnesiophyceae</taxon>
        <taxon>Isochrysidales</taxon>
        <taxon>Noelaerhabdaceae</taxon>
        <taxon>Emiliania</taxon>
    </lineage>
</organism>
<reference evidence="11" key="1">
    <citation type="journal article" date="2013" name="Nature">
        <title>Pan genome of the phytoplankton Emiliania underpins its global distribution.</title>
        <authorList>
            <person name="Read B.A."/>
            <person name="Kegel J."/>
            <person name="Klute M.J."/>
            <person name="Kuo A."/>
            <person name="Lefebvre S.C."/>
            <person name="Maumus F."/>
            <person name="Mayer C."/>
            <person name="Miller J."/>
            <person name="Monier A."/>
            <person name="Salamov A."/>
            <person name="Young J."/>
            <person name="Aguilar M."/>
            <person name="Claverie J.M."/>
            <person name="Frickenhaus S."/>
            <person name="Gonzalez K."/>
            <person name="Herman E.K."/>
            <person name="Lin Y.C."/>
            <person name="Napier J."/>
            <person name="Ogata H."/>
            <person name="Sarno A.F."/>
            <person name="Shmutz J."/>
            <person name="Schroeder D."/>
            <person name="de Vargas C."/>
            <person name="Verret F."/>
            <person name="von Dassow P."/>
            <person name="Valentin K."/>
            <person name="Van de Peer Y."/>
            <person name="Wheeler G."/>
            <person name="Dacks J.B."/>
            <person name="Delwiche C.F."/>
            <person name="Dyhrman S.T."/>
            <person name="Glockner G."/>
            <person name="John U."/>
            <person name="Richards T."/>
            <person name="Worden A.Z."/>
            <person name="Zhang X."/>
            <person name="Grigoriev I.V."/>
            <person name="Allen A.E."/>
            <person name="Bidle K."/>
            <person name="Borodovsky M."/>
            <person name="Bowler C."/>
            <person name="Brownlee C."/>
            <person name="Cock J.M."/>
            <person name="Elias M."/>
            <person name="Gladyshev V.N."/>
            <person name="Groth M."/>
            <person name="Guda C."/>
            <person name="Hadaegh A."/>
            <person name="Iglesias-Rodriguez M.D."/>
            <person name="Jenkins J."/>
            <person name="Jones B.M."/>
            <person name="Lawson T."/>
            <person name="Leese F."/>
            <person name="Lindquist E."/>
            <person name="Lobanov A."/>
            <person name="Lomsadze A."/>
            <person name="Malik S.B."/>
            <person name="Marsh M.E."/>
            <person name="Mackinder L."/>
            <person name="Mock T."/>
            <person name="Mueller-Roeber B."/>
            <person name="Pagarete A."/>
            <person name="Parker M."/>
            <person name="Probert I."/>
            <person name="Quesneville H."/>
            <person name="Raines C."/>
            <person name="Rensing S.A."/>
            <person name="Riano-Pachon D.M."/>
            <person name="Richier S."/>
            <person name="Rokitta S."/>
            <person name="Shiraiwa Y."/>
            <person name="Soanes D.M."/>
            <person name="van der Giezen M."/>
            <person name="Wahlund T.M."/>
            <person name="Williams B."/>
            <person name="Wilson W."/>
            <person name="Wolfe G."/>
            <person name="Wurch L.L."/>
        </authorList>
    </citation>
    <scope>NUCLEOTIDE SEQUENCE</scope>
</reference>
<dbReference type="GO" id="GO:0005829">
    <property type="term" value="C:cytosol"/>
    <property type="evidence" value="ECO:0007669"/>
    <property type="project" value="TreeGrafter"/>
</dbReference>
<comment type="cofactor">
    <cofactor evidence="2">
        <name>Zn(2+)</name>
        <dbReference type="ChEBI" id="CHEBI:29105"/>
    </cofactor>
</comment>
<dbReference type="EC" id="4.1.2.13" evidence="5"/>
<dbReference type="Proteomes" id="UP000013827">
    <property type="component" value="Unassembled WGS sequence"/>
</dbReference>
<evidence type="ECO:0000256" key="2">
    <source>
        <dbReference type="ARBA" id="ARBA00001947"/>
    </source>
</evidence>
<comment type="pathway">
    <text evidence="3">Carbohydrate degradation; glycolysis; D-glyceraldehyde 3-phosphate and glycerone phosphate from D-glucose: step 4/4.</text>
</comment>
<keyword evidence="6" id="KW-0479">Metal-binding</keyword>
<dbReference type="KEGG" id="ehx:EMIHUDRAFT_236947"/>
<evidence type="ECO:0000256" key="1">
    <source>
        <dbReference type="ARBA" id="ARBA00000441"/>
    </source>
</evidence>
<dbReference type="PROSITE" id="PS00602">
    <property type="entry name" value="ALDOLASE_CLASS_II_1"/>
    <property type="match status" value="1"/>
</dbReference>
<evidence type="ECO:0000256" key="7">
    <source>
        <dbReference type="ARBA" id="ARBA00022833"/>
    </source>
</evidence>
<dbReference type="Gene3D" id="3.20.20.70">
    <property type="entry name" value="Aldolase class I"/>
    <property type="match status" value="1"/>
</dbReference>
<dbReference type="GO" id="GO:0004332">
    <property type="term" value="F:fructose-bisphosphate aldolase activity"/>
    <property type="evidence" value="ECO:0007669"/>
    <property type="project" value="UniProtKB-EC"/>
</dbReference>
<comment type="similarity">
    <text evidence="4">Belongs to the class II fructose-bisphosphate aldolase family.</text>
</comment>
<evidence type="ECO:0000256" key="8">
    <source>
        <dbReference type="ARBA" id="ARBA00023152"/>
    </source>
</evidence>
<dbReference type="InterPro" id="IPR013785">
    <property type="entry name" value="Aldolase_TIM"/>
</dbReference>
<dbReference type="AlphaFoldDB" id="A0A0D3JRU9"/>
<evidence type="ECO:0000256" key="3">
    <source>
        <dbReference type="ARBA" id="ARBA00004714"/>
    </source>
</evidence>
<dbReference type="eggNOG" id="KOG4153">
    <property type="taxonomic scope" value="Eukaryota"/>
</dbReference>
<dbReference type="RefSeq" id="XP_005778663.1">
    <property type="nucleotide sequence ID" value="XM_005778606.1"/>
</dbReference>
<proteinExistence type="inferred from homology"/>
<dbReference type="GO" id="GO:0006096">
    <property type="term" value="P:glycolytic process"/>
    <property type="evidence" value="ECO:0007669"/>
    <property type="project" value="UniProtKB-KW"/>
</dbReference>
<dbReference type="STRING" id="2903.R1EZC8"/>
<dbReference type="PANTHER" id="PTHR30559:SF0">
    <property type="entry name" value="FRUCTOSE-BISPHOSPHATE ALDOLASE"/>
    <property type="match status" value="1"/>
</dbReference>
<reference evidence="10" key="2">
    <citation type="submission" date="2024-10" db="UniProtKB">
        <authorList>
            <consortium name="EnsemblProtists"/>
        </authorList>
    </citation>
    <scope>IDENTIFICATION</scope>
</reference>
<name>A0A0D3JRU9_EMIH1</name>
<evidence type="ECO:0000256" key="9">
    <source>
        <dbReference type="ARBA" id="ARBA00023239"/>
    </source>
</evidence>
<evidence type="ECO:0000313" key="10">
    <source>
        <dbReference type="EnsemblProtists" id="EOD26234"/>
    </source>
</evidence>
<dbReference type="EnsemblProtists" id="EOD26234">
    <property type="protein sequence ID" value="EOD26234"/>
    <property type="gene ID" value="EMIHUDRAFT_236947"/>
</dbReference>
<dbReference type="UniPathway" id="UPA00109">
    <property type="reaction ID" value="UER00183"/>
</dbReference>
<keyword evidence="9" id="KW-0456">Lyase</keyword>